<keyword evidence="6" id="KW-0963">Cytoplasm</keyword>
<evidence type="ECO:0000256" key="1">
    <source>
        <dbReference type="ARBA" id="ARBA00022552"/>
    </source>
</evidence>
<dbReference type="Proteomes" id="UP000244930">
    <property type="component" value="Chromosome"/>
</dbReference>
<comment type="function">
    <text evidence="6">Specifically methylates the pseudouridine at position 1915 (m3Psi1915) in 23S rRNA.</text>
</comment>
<name>A0A2U8GVZ1_9RHOO</name>
<dbReference type="NCBIfam" id="TIGR00246">
    <property type="entry name" value="tRNA_RlmH_YbeA"/>
    <property type="match status" value="1"/>
</dbReference>
<reference evidence="7 8" key="1">
    <citation type="submission" date="2017-06" db="EMBL/GenBank/DDBJ databases">
        <title>Azoarcus.</title>
        <authorList>
            <person name="Woo J.-H."/>
            <person name="Kim H.-S."/>
        </authorList>
    </citation>
    <scope>NUCLEOTIDE SEQUENCE [LARGE SCALE GENOMIC DNA]</scope>
    <source>
        <strain evidence="7 8">TSPY31</strain>
    </source>
</reference>
<feature type="binding site" evidence="6">
    <location>
        <begin position="123"/>
        <end position="128"/>
    </location>
    <ligand>
        <name>S-adenosyl-L-methionine</name>
        <dbReference type="ChEBI" id="CHEBI:59789"/>
    </ligand>
</feature>
<dbReference type="HAMAP" id="MF_00658">
    <property type="entry name" value="23SrRNA_methyltr_H"/>
    <property type="match status" value="1"/>
</dbReference>
<dbReference type="Gene3D" id="3.40.1280.10">
    <property type="match status" value="1"/>
</dbReference>
<keyword evidence="3 6" id="KW-0808">Transferase</keyword>
<dbReference type="EC" id="2.1.1.177" evidence="6"/>
<dbReference type="PANTHER" id="PTHR33603">
    <property type="entry name" value="METHYLTRANSFERASE"/>
    <property type="match status" value="1"/>
</dbReference>
<dbReference type="InterPro" id="IPR003742">
    <property type="entry name" value="RlmH-like"/>
</dbReference>
<comment type="similarity">
    <text evidence="5 6">Belongs to the RNA methyltransferase RlmH family.</text>
</comment>
<dbReference type="InterPro" id="IPR029026">
    <property type="entry name" value="tRNA_m1G_MTases_N"/>
</dbReference>
<comment type="subunit">
    <text evidence="6">Homodimer.</text>
</comment>
<dbReference type="CDD" id="cd18081">
    <property type="entry name" value="RlmH-like"/>
    <property type="match status" value="1"/>
</dbReference>
<dbReference type="PIRSF" id="PIRSF004505">
    <property type="entry name" value="MT_bac"/>
    <property type="match status" value="1"/>
</dbReference>
<evidence type="ECO:0000256" key="6">
    <source>
        <dbReference type="HAMAP-Rule" id="MF_00658"/>
    </source>
</evidence>
<gene>
    <name evidence="6" type="primary">rlmH</name>
    <name evidence="7" type="ORF">CEW83_19815</name>
</gene>
<comment type="catalytic activity">
    <reaction evidence="6">
        <text>pseudouridine(1915) in 23S rRNA + S-adenosyl-L-methionine = N(3)-methylpseudouridine(1915) in 23S rRNA + S-adenosyl-L-homocysteine + H(+)</text>
        <dbReference type="Rhea" id="RHEA:42752"/>
        <dbReference type="Rhea" id="RHEA-COMP:10221"/>
        <dbReference type="Rhea" id="RHEA-COMP:10222"/>
        <dbReference type="ChEBI" id="CHEBI:15378"/>
        <dbReference type="ChEBI" id="CHEBI:57856"/>
        <dbReference type="ChEBI" id="CHEBI:59789"/>
        <dbReference type="ChEBI" id="CHEBI:65314"/>
        <dbReference type="ChEBI" id="CHEBI:74486"/>
        <dbReference type="EC" id="2.1.1.177"/>
    </reaction>
</comment>
<dbReference type="GO" id="GO:0005737">
    <property type="term" value="C:cytoplasm"/>
    <property type="evidence" value="ECO:0007669"/>
    <property type="project" value="UniProtKB-SubCell"/>
</dbReference>
<dbReference type="KEGG" id="acom:CEW83_19815"/>
<proteinExistence type="inferred from homology"/>
<dbReference type="Pfam" id="PF02590">
    <property type="entry name" value="SPOUT_MTase"/>
    <property type="match status" value="1"/>
</dbReference>
<keyword evidence="1 6" id="KW-0698">rRNA processing</keyword>
<comment type="subcellular location">
    <subcellularLocation>
        <location evidence="6">Cytoplasm</location>
    </subcellularLocation>
</comment>
<sequence>MKLLVVAVGHRMPSWVEAGFDEFARRMPRELPLQLVEIKAEPRTSGKTVEAMMAAEATRLEAALPARCRRVILDERGADLSSLALARRLEDWQGEGQDVALIVGGPDGLSPAFKATAAESVRLSSLTLPHALVRPLLAEALYRAWSITRNHPYHRE</sequence>
<dbReference type="AlphaFoldDB" id="A0A2U8GVZ1"/>
<keyword evidence="2 6" id="KW-0489">Methyltransferase</keyword>
<protein>
    <recommendedName>
        <fullName evidence="6">Ribosomal RNA large subunit methyltransferase H</fullName>
        <ecNumber evidence="6">2.1.1.177</ecNumber>
    </recommendedName>
    <alternativeName>
        <fullName evidence="6">23S rRNA (pseudouridine1915-N3)-methyltransferase</fullName>
    </alternativeName>
    <alternativeName>
        <fullName evidence="6">23S rRNA m3Psi1915 methyltransferase</fullName>
    </alternativeName>
    <alternativeName>
        <fullName evidence="6">rRNA (pseudouridine-N3-)-methyltransferase RlmH</fullName>
    </alternativeName>
</protein>
<organism evidence="7 8">
    <name type="scientific">Parazoarcus communis</name>
    <dbReference type="NCBI Taxonomy" id="41977"/>
    <lineage>
        <taxon>Bacteria</taxon>
        <taxon>Pseudomonadati</taxon>
        <taxon>Pseudomonadota</taxon>
        <taxon>Betaproteobacteria</taxon>
        <taxon>Rhodocyclales</taxon>
        <taxon>Zoogloeaceae</taxon>
        <taxon>Parazoarcus</taxon>
    </lineage>
</organism>
<dbReference type="RefSeq" id="WP_108950895.1">
    <property type="nucleotide sequence ID" value="NZ_CP022187.1"/>
</dbReference>
<accession>A0A2U8GVZ1</accession>
<keyword evidence="8" id="KW-1185">Reference proteome</keyword>
<dbReference type="PANTHER" id="PTHR33603:SF1">
    <property type="entry name" value="RIBOSOMAL RNA LARGE SUBUNIT METHYLTRANSFERASE H"/>
    <property type="match status" value="1"/>
</dbReference>
<evidence type="ECO:0000256" key="3">
    <source>
        <dbReference type="ARBA" id="ARBA00022679"/>
    </source>
</evidence>
<evidence type="ECO:0000313" key="8">
    <source>
        <dbReference type="Proteomes" id="UP000244930"/>
    </source>
</evidence>
<dbReference type="SUPFAM" id="SSF75217">
    <property type="entry name" value="alpha/beta knot"/>
    <property type="match status" value="1"/>
</dbReference>
<dbReference type="InterPro" id="IPR029028">
    <property type="entry name" value="Alpha/beta_knot_MTases"/>
</dbReference>
<keyword evidence="4 6" id="KW-0949">S-adenosyl-L-methionine</keyword>
<dbReference type="GO" id="GO:0070038">
    <property type="term" value="F:rRNA (pseudouridine-N3-)-methyltransferase activity"/>
    <property type="evidence" value="ECO:0007669"/>
    <property type="project" value="UniProtKB-UniRule"/>
</dbReference>
<evidence type="ECO:0000256" key="2">
    <source>
        <dbReference type="ARBA" id="ARBA00022603"/>
    </source>
</evidence>
<dbReference type="NCBIfam" id="NF000986">
    <property type="entry name" value="PRK00103.1-4"/>
    <property type="match status" value="1"/>
</dbReference>
<dbReference type="EMBL" id="CP022187">
    <property type="protein sequence ID" value="AWI77196.1"/>
    <property type="molecule type" value="Genomic_DNA"/>
</dbReference>
<feature type="binding site" evidence="6">
    <location>
        <position position="73"/>
    </location>
    <ligand>
        <name>S-adenosyl-L-methionine</name>
        <dbReference type="ChEBI" id="CHEBI:59789"/>
    </ligand>
</feature>
<evidence type="ECO:0000256" key="5">
    <source>
        <dbReference type="ARBA" id="ARBA00038303"/>
    </source>
</evidence>
<evidence type="ECO:0000256" key="4">
    <source>
        <dbReference type="ARBA" id="ARBA00022691"/>
    </source>
</evidence>
<evidence type="ECO:0000313" key="7">
    <source>
        <dbReference type="EMBL" id="AWI77196.1"/>
    </source>
</evidence>
<feature type="binding site" evidence="6">
    <location>
        <position position="104"/>
    </location>
    <ligand>
        <name>S-adenosyl-L-methionine</name>
        <dbReference type="ChEBI" id="CHEBI:59789"/>
    </ligand>
</feature>